<evidence type="ECO:0000313" key="4">
    <source>
        <dbReference type="Proteomes" id="UP000009359"/>
    </source>
</evidence>
<keyword evidence="4" id="KW-1185">Reference proteome</keyword>
<proteinExistence type="predicted"/>
<dbReference type="InterPro" id="IPR019632">
    <property type="entry name" value="DUF2497"/>
</dbReference>
<dbReference type="Pfam" id="PF10691">
    <property type="entry name" value="DUF2497"/>
    <property type="match status" value="1"/>
</dbReference>
<sequence>MVQSSSALREPSMDEILTSIREIIEENAIQADQISNKVVVTNSSSEKSSTVPLEGLDEAALSVDDAIKTLADRIGISSDDEDLSFAHMKNNAEVENNTKYGTVGLDMQKMKFSSEEQMSVHKTGQDDTRGSQQGDTISDYVGSSARFVSSAEKIAEDILRPAIAEWLQRELPVVLERILREEIVKIIKKLP</sequence>
<dbReference type="GeneID" id="4684741"/>
<reference evidence="3 4" key="1">
    <citation type="journal article" date="2013" name="Genome Announc.">
        <title>Whole Genome Sequencing and Comparative Analysis of Bartonella bacilliformis Strain INS, the Causative Agent of Carrion's Disease.</title>
        <authorList>
            <person name="Tarazona D."/>
            <person name="Padilla C."/>
            <person name="Caceres O."/>
            <person name="Montenegro J.D."/>
            <person name="Bailon H."/>
            <person name="Ventura G."/>
            <person name="Mendoza G."/>
            <person name="Anaya E."/>
            <person name="Guio H."/>
        </authorList>
    </citation>
    <scope>NUCLEOTIDE SEQUENCE [LARGE SCALE GENOMIC DNA]</scope>
    <source>
        <strain evidence="3 4">INS</strain>
    </source>
</reference>
<feature type="region of interest" description="Disordered" evidence="1">
    <location>
        <begin position="114"/>
        <end position="136"/>
    </location>
</feature>
<organism evidence="3 4">
    <name type="scientific">Bartonella bacilliformis INS</name>
    <dbReference type="NCBI Taxonomy" id="1206782"/>
    <lineage>
        <taxon>Bacteria</taxon>
        <taxon>Pseudomonadati</taxon>
        <taxon>Pseudomonadota</taxon>
        <taxon>Alphaproteobacteria</taxon>
        <taxon>Hyphomicrobiales</taxon>
        <taxon>Bartonellaceae</taxon>
        <taxon>Bartonella</taxon>
    </lineage>
</organism>
<evidence type="ECO:0000313" key="3">
    <source>
        <dbReference type="EMBL" id="EKS44588.1"/>
    </source>
</evidence>
<gene>
    <name evidence="2" type="ORF">BbINS_03062</name>
    <name evidence="3" type="ORF">BbINS_03217</name>
</gene>
<dbReference type="EMBL" id="AMQK01000008">
    <property type="protein sequence ID" value="EKS44588.1"/>
    <property type="molecule type" value="Genomic_DNA"/>
</dbReference>
<protein>
    <recommendedName>
        <fullName evidence="5">Cell pole-organizing protein PopZ</fullName>
    </recommendedName>
</protein>
<dbReference type="RefSeq" id="WP_005766870.1">
    <property type="nucleotide sequence ID" value="NZ_AMQK01000008.1"/>
</dbReference>
<evidence type="ECO:0000313" key="2">
    <source>
        <dbReference type="EMBL" id="EKS44557.1"/>
    </source>
</evidence>
<dbReference type="Proteomes" id="UP000009359">
    <property type="component" value="Unassembled WGS sequence"/>
</dbReference>
<name>A0ABN0IGJ8_BARBA</name>
<dbReference type="EMBL" id="AMQK01000008">
    <property type="protein sequence ID" value="EKS44557.1"/>
    <property type="molecule type" value="Genomic_DNA"/>
</dbReference>
<comment type="caution">
    <text evidence="3">The sequence shown here is derived from an EMBL/GenBank/DDBJ whole genome shotgun (WGS) entry which is preliminary data.</text>
</comment>
<evidence type="ECO:0000256" key="1">
    <source>
        <dbReference type="SAM" id="MobiDB-lite"/>
    </source>
</evidence>
<evidence type="ECO:0008006" key="5">
    <source>
        <dbReference type="Google" id="ProtNLM"/>
    </source>
</evidence>
<accession>A0ABN0IGJ8</accession>